<evidence type="ECO:0000259" key="7">
    <source>
        <dbReference type="PROSITE" id="PS50950"/>
    </source>
</evidence>
<keyword evidence="4 5" id="KW-0238">DNA-binding</keyword>
<dbReference type="AlphaFoldDB" id="A0A671TGL3"/>
<evidence type="ECO:0000256" key="5">
    <source>
        <dbReference type="PROSITE-ProRule" id="PRU00309"/>
    </source>
</evidence>
<feature type="coiled-coil region" evidence="6">
    <location>
        <begin position="121"/>
        <end position="158"/>
    </location>
</feature>
<dbReference type="Pfam" id="PF05485">
    <property type="entry name" value="THAP"/>
    <property type="match status" value="1"/>
</dbReference>
<dbReference type="GO" id="GO:0008270">
    <property type="term" value="F:zinc ion binding"/>
    <property type="evidence" value="ECO:0007669"/>
    <property type="project" value="UniProtKB-KW"/>
</dbReference>
<dbReference type="PANTHER" id="PTHR47696:SF2">
    <property type="entry name" value="PROVISIONAL ORTHOLOG OF THAP DOMAIN CONTAINING 1"/>
    <property type="match status" value="1"/>
</dbReference>
<dbReference type="InParanoid" id="A0A671TGL3"/>
<proteinExistence type="predicted"/>
<dbReference type="OMA" id="CNADMEL"/>
<dbReference type="InterPro" id="IPR038441">
    <property type="entry name" value="THAP_Znf_sf"/>
</dbReference>
<accession>A0A671TGL3</accession>
<dbReference type="PANTHER" id="PTHR47696">
    <property type="entry name" value="THAP DOMAIN-CONTAINING PROTEIN 2"/>
    <property type="match status" value="1"/>
</dbReference>
<protein>
    <recommendedName>
        <fullName evidence="7">THAP-type domain-containing protein</fullName>
    </recommendedName>
</protein>
<dbReference type="InterPro" id="IPR026521">
    <property type="entry name" value="THAP2"/>
</dbReference>
<dbReference type="GeneTree" id="ENSGT00940000165627"/>
<name>A0A671TGL3_SPAAU</name>
<keyword evidence="2 5" id="KW-0863">Zinc-finger</keyword>
<reference evidence="8" key="1">
    <citation type="submission" date="2021-04" db="EMBL/GenBank/DDBJ databases">
        <authorList>
            <consortium name="Wellcome Sanger Institute Data Sharing"/>
        </authorList>
    </citation>
    <scope>NUCLEOTIDE SEQUENCE [LARGE SCALE GENOMIC DNA]</scope>
</reference>
<evidence type="ECO:0000313" key="9">
    <source>
        <dbReference type="Proteomes" id="UP000472265"/>
    </source>
</evidence>
<feature type="domain" description="THAP-type" evidence="7">
    <location>
        <begin position="1"/>
        <end position="84"/>
    </location>
</feature>
<dbReference type="Gene3D" id="6.20.210.20">
    <property type="entry name" value="THAP domain"/>
    <property type="match status" value="1"/>
</dbReference>
<evidence type="ECO:0000256" key="6">
    <source>
        <dbReference type="SAM" id="Coils"/>
    </source>
</evidence>
<evidence type="ECO:0000256" key="2">
    <source>
        <dbReference type="ARBA" id="ARBA00022771"/>
    </source>
</evidence>
<keyword evidence="3" id="KW-0862">Zinc</keyword>
<keyword evidence="6" id="KW-0175">Coiled coil</keyword>
<dbReference type="GO" id="GO:0003677">
    <property type="term" value="F:DNA binding"/>
    <property type="evidence" value="ECO:0007669"/>
    <property type="project" value="UniProtKB-UniRule"/>
</dbReference>
<evidence type="ECO:0000256" key="4">
    <source>
        <dbReference type="ARBA" id="ARBA00023125"/>
    </source>
</evidence>
<keyword evidence="1" id="KW-0479">Metal-binding</keyword>
<evidence type="ECO:0000256" key="1">
    <source>
        <dbReference type="ARBA" id="ARBA00022723"/>
    </source>
</evidence>
<evidence type="ECO:0000313" key="8">
    <source>
        <dbReference type="Ensembl" id="ENSSAUP00010001258.1"/>
    </source>
</evidence>
<dbReference type="Proteomes" id="UP000472265">
    <property type="component" value="Chromosome 6"/>
</dbReference>
<dbReference type="SUPFAM" id="SSF57716">
    <property type="entry name" value="Glucocorticoid receptor-like (DNA-binding domain)"/>
    <property type="match status" value="1"/>
</dbReference>
<keyword evidence="9" id="KW-1185">Reference proteome</keyword>
<dbReference type="InterPro" id="IPR006612">
    <property type="entry name" value="THAP_Znf"/>
</dbReference>
<sequence length="189" mass="22581">MPCFCSAVGCSNRRNAKTKEQWTCSVYRFPKDKVKRRAWTAALRRRDFKPNDRSVICSCHFKSDDFDMTGQTTRLREGVIPSVFGFSDRHCKNHFKINIFQNHQYALEQDHQYALDPVQVKKKLSEAQKRIEELQRDLRNAKDRERRLKKTVKSLIKELKHKNIQLWNMPVWQICCCNEQQWVMYSLPV</sequence>
<dbReference type="SMART" id="SM00980">
    <property type="entry name" value="THAP"/>
    <property type="match status" value="1"/>
</dbReference>
<reference evidence="8" key="2">
    <citation type="submission" date="2025-08" db="UniProtKB">
        <authorList>
            <consortium name="Ensembl"/>
        </authorList>
    </citation>
    <scope>IDENTIFICATION</scope>
</reference>
<dbReference type="SMART" id="SM00692">
    <property type="entry name" value="DM3"/>
    <property type="match status" value="1"/>
</dbReference>
<dbReference type="PROSITE" id="PS50950">
    <property type="entry name" value="ZF_THAP"/>
    <property type="match status" value="1"/>
</dbReference>
<reference evidence="8" key="3">
    <citation type="submission" date="2025-09" db="UniProtKB">
        <authorList>
            <consortium name="Ensembl"/>
        </authorList>
    </citation>
    <scope>IDENTIFICATION</scope>
</reference>
<evidence type="ECO:0000256" key="3">
    <source>
        <dbReference type="ARBA" id="ARBA00022833"/>
    </source>
</evidence>
<organism evidence="8 9">
    <name type="scientific">Sparus aurata</name>
    <name type="common">Gilthead sea bream</name>
    <dbReference type="NCBI Taxonomy" id="8175"/>
    <lineage>
        <taxon>Eukaryota</taxon>
        <taxon>Metazoa</taxon>
        <taxon>Chordata</taxon>
        <taxon>Craniata</taxon>
        <taxon>Vertebrata</taxon>
        <taxon>Euteleostomi</taxon>
        <taxon>Actinopterygii</taxon>
        <taxon>Neopterygii</taxon>
        <taxon>Teleostei</taxon>
        <taxon>Neoteleostei</taxon>
        <taxon>Acanthomorphata</taxon>
        <taxon>Eupercaria</taxon>
        <taxon>Spariformes</taxon>
        <taxon>Sparidae</taxon>
        <taxon>Sparus</taxon>
    </lineage>
</organism>
<dbReference type="Ensembl" id="ENSSAUT00010001311.1">
    <property type="protein sequence ID" value="ENSSAUP00010001258.1"/>
    <property type="gene ID" value="ENSSAUG00010000664.1"/>
</dbReference>